<gene>
    <name evidence="2" type="ORF">J1N35_010807</name>
</gene>
<protein>
    <submittedName>
        <fullName evidence="2">Uncharacterized protein</fullName>
    </submittedName>
</protein>
<evidence type="ECO:0000313" key="2">
    <source>
        <dbReference type="EMBL" id="KAH1107039.1"/>
    </source>
</evidence>
<organism evidence="2 3">
    <name type="scientific">Gossypium stocksii</name>
    <dbReference type="NCBI Taxonomy" id="47602"/>
    <lineage>
        <taxon>Eukaryota</taxon>
        <taxon>Viridiplantae</taxon>
        <taxon>Streptophyta</taxon>
        <taxon>Embryophyta</taxon>
        <taxon>Tracheophyta</taxon>
        <taxon>Spermatophyta</taxon>
        <taxon>Magnoliopsida</taxon>
        <taxon>eudicotyledons</taxon>
        <taxon>Gunneridae</taxon>
        <taxon>Pentapetalae</taxon>
        <taxon>rosids</taxon>
        <taxon>malvids</taxon>
        <taxon>Malvales</taxon>
        <taxon>Malvaceae</taxon>
        <taxon>Malvoideae</taxon>
        <taxon>Gossypium</taxon>
    </lineage>
</organism>
<reference evidence="2 3" key="1">
    <citation type="journal article" date="2021" name="Plant Biotechnol. J.">
        <title>Multi-omics assisted identification of the key and species-specific regulatory components of drought-tolerant mechanisms in Gossypium stocksii.</title>
        <authorList>
            <person name="Yu D."/>
            <person name="Ke L."/>
            <person name="Zhang D."/>
            <person name="Wu Y."/>
            <person name="Sun Y."/>
            <person name="Mei J."/>
            <person name="Sun J."/>
            <person name="Sun Y."/>
        </authorList>
    </citation>
    <scope>NUCLEOTIDE SEQUENCE [LARGE SCALE GENOMIC DNA]</scope>
    <source>
        <strain evidence="3">cv. E1</strain>
        <tissue evidence="2">Leaf</tissue>
    </source>
</reference>
<accession>A0A9D4ACE1</accession>
<dbReference type="Proteomes" id="UP000828251">
    <property type="component" value="Unassembled WGS sequence"/>
</dbReference>
<sequence>GKNDWEKKANAKRSDNGEVVDDEALESDDVTSHVEAIKDVLTPQRVEYVHPRITYQENYS</sequence>
<feature type="region of interest" description="Disordered" evidence="1">
    <location>
        <begin position="1"/>
        <end position="29"/>
    </location>
</feature>
<comment type="caution">
    <text evidence="2">The sequence shown here is derived from an EMBL/GenBank/DDBJ whole genome shotgun (WGS) entry which is preliminary data.</text>
</comment>
<dbReference type="AlphaFoldDB" id="A0A9D4ACE1"/>
<keyword evidence="3" id="KW-1185">Reference proteome</keyword>
<proteinExistence type="predicted"/>
<name>A0A9D4ACE1_9ROSI</name>
<evidence type="ECO:0000313" key="3">
    <source>
        <dbReference type="Proteomes" id="UP000828251"/>
    </source>
</evidence>
<feature type="compositionally biased region" description="Basic and acidic residues" evidence="1">
    <location>
        <begin position="1"/>
        <end position="16"/>
    </location>
</feature>
<evidence type="ECO:0000256" key="1">
    <source>
        <dbReference type="SAM" id="MobiDB-lite"/>
    </source>
</evidence>
<feature type="compositionally biased region" description="Acidic residues" evidence="1">
    <location>
        <begin position="18"/>
        <end position="29"/>
    </location>
</feature>
<dbReference type="EMBL" id="JAIQCV010000004">
    <property type="protein sequence ID" value="KAH1107039.1"/>
    <property type="molecule type" value="Genomic_DNA"/>
</dbReference>
<feature type="non-terminal residue" evidence="2">
    <location>
        <position position="1"/>
    </location>
</feature>